<reference evidence="2 3" key="1">
    <citation type="submission" date="2019-03" db="EMBL/GenBank/DDBJ databases">
        <title>Genomic Encyclopedia of Type Strains, Phase III (KMG-III): the genomes of soil and plant-associated and newly described type strains.</title>
        <authorList>
            <person name="Whitman W."/>
        </authorList>
    </citation>
    <scope>NUCLEOTIDE SEQUENCE [LARGE SCALE GENOMIC DNA]</scope>
    <source>
        <strain evidence="2 3">CECT 8976</strain>
    </source>
</reference>
<evidence type="ECO:0000313" key="3">
    <source>
        <dbReference type="Proteomes" id="UP000295611"/>
    </source>
</evidence>
<dbReference type="AlphaFoldDB" id="A0A4R7B6S9"/>
<feature type="domain" description="Oxidoreductase molybdopterin-binding" evidence="1">
    <location>
        <begin position="2"/>
        <end position="105"/>
    </location>
</feature>
<dbReference type="SUPFAM" id="SSF56524">
    <property type="entry name" value="Oxidoreductase molybdopterin-binding domain"/>
    <property type="match status" value="1"/>
</dbReference>
<keyword evidence="3" id="KW-1185">Reference proteome</keyword>
<dbReference type="Pfam" id="PF00174">
    <property type="entry name" value="Oxidored_molyb"/>
    <property type="match status" value="1"/>
</dbReference>
<gene>
    <name evidence="2" type="ORF">DFP86_10527</name>
</gene>
<organism evidence="2 3">
    <name type="scientific">Paludibacterium purpuratum</name>
    <dbReference type="NCBI Taxonomy" id="1144873"/>
    <lineage>
        <taxon>Bacteria</taxon>
        <taxon>Pseudomonadati</taxon>
        <taxon>Pseudomonadota</taxon>
        <taxon>Betaproteobacteria</taxon>
        <taxon>Neisseriales</taxon>
        <taxon>Chromobacteriaceae</taxon>
        <taxon>Paludibacterium</taxon>
    </lineage>
</organism>
<accession>A0A4R7B6S9</accession>
<proteinExistence type="predicted"/>
<evidence type="ECO:0000313" key="2">
    <source>
        <dbReference type="EMBL" id="TDR80173.1"/>
    </source>
</evidence>
<dbReference type="EMBL" id="SNZP01000005">
    <property type="protein sequence ID" value="TDR80173.1"/>
    <property type="molecule type" value="Genomic_DNA"/>
</dbReference>
<dbReference type="InterPro" id="IPR000572">
    <property type="entry name" value="OxRdtase_Mopterin-bd_dom"/>
</dbReference>
<protein>
    <recommendedName>
        <fullName evidence="1">Oxidoreductase molybdopterin-binding domain-containing protein</fullName>
    </recommendedName>
</protein>
<comment type="caution">
    <text evidence="2">The sequence shown here is derived from an EMBL/GenBank/DDBJ whole genome shotgun (WGS) entry which is preliminary data.</text>
</comment>
<dbReference type="InterPro" id="IPR036374">
    <property type="entry name" value="OxRdtase_Mopterin-bd_sf"/>
</dbReference>
<sequence length="130" mass="14696">MLTIGGNVARPVVIRIDALNALPMHTITTRTPWAARASYTGPLLKDVLEWVGAHGQAVIFSAYDDYSVTIPVSDFNKYQVILAIKKNGKPLTVREKGPVRVVYPMEQFKELQTMNTDSKMIWYVNQIFVR</sequence>
<dbReference type="Proteomes" id="UP000295611">
    <property type="component" value="Unassembled WGS sequence"/>
</dbReference>
<name>A0A4R7B6S9_9NEIS</name>
<dbReference type="Gene3D" id="3.90.420.10">
    <property type="entry name" value="Oxidoreductase, molybdopterin-binding domain"/>
    <property type="match status" value="1"/>
</dbReference>
<evidence type="ECO:0000259" key="1">
    <source>
        <dbReference type="Pfam" id="PF00174"/>
    </source>
</evidence>